<proteinExistence type="predicted"/>
<protein>
    <submittedName>
        <fullName evidence="2">Uncharacterized protein</fullName>
    </submittedName>
</protein>
<accession>K0SNH4</accession>
<evidence type="ECO:0000313" key="2">
    <source>
        <dbReference type="EMBL" id="EJK66524.1"/>
    </source>
</evidence>
<feature type="region of interest" description="Disordered" evidence="1">
    <location>
        <begin position="474"/>
        <end position="500"/>
    </location>
</feature>
<gene>
    <name evidence="2" type="ORF">THAOC_12554</name>
</gene>
<reference evidence="2 3" key="1">
    <citation type="journal article" date="2012" name="Genome Biol.">
        <title>Genome and low-iron response of an oceanic diatom adapted to chronic iron limitation.</title>
        <authorList>
            <person name="Lommer M."/>
            <person name="Specht M."/>
            <person name="Roy A.S."/>
            <person name="Kraemer L."/>
            <person name="Andreson R."/>
            <person name="Gutowska M.A."/>
            <person name="Wolf J."/>
            <person name="Bergner S.V."/>
            <person name="Schilhabel M.B."/>
            <person name="Klostermeier U.C."/>
            <person name="Beiko R.G."/>
            <person name="Rosenstiel P."/>
            <person name="Hippler M."/>
            <person name="Laroche J."/>
        </authorList>
    </citation>
    <scope>NUCLEOTIDE SEQUENCE [LARGE SCALE GENOMIC DNA]</scope>
    <source>
        <strain evidence="2 3">CCMP1005</strain>
    </source>
</reference>
<name>K0SNH4_THAOC</name>
<sequence>MDKHTASFPPRKKSRQFDECRELLHPIRSTLNGEISTTQIQPSLSFGYNCATSSWSPVNGASICLPAMGKDDNVNAATSKFTPASAGTGQETPESGLVTAERHHVEMTLFGAVCFHPECMTKLGTSIHTVNENTLRMHFDTKQCYTGCRPDCTNLVRELKHDLATLQELVQKDGARADDLVERVLPCNGVTRNKGSYCINCGLVGKPSQLKKQHFTEKNTVCRIEHLRCNETIVKSSFIHKMKIPEEVVSLIRQGKFASGQRKDPREKPTERKRQSIEKQSCEPSGDKWGSSGPVIQSQPRHNVKMTLFGAVCFHPRCMTKLGTSLHAVSEKRLRAHFDSRQCHTGCRPDCTNLVRKLKHDHATLQELVLTGVAQADDLVESVLPGDGVTRTKGSYCINCGLVGKPSLLKEQHFTGQNTKCRIEHLRSDTIVKSSIISNMKIPEKIVVLVRQGEFSFGHWNDPKKKRIERRMQSIDKLSCEPSGKSGKKEGASLSDTPLDPIQTLPPYAAAHAGASTYMASTYLPRTMGPIAQYSGSSCRMAGAGVLSGSVAPSVVVAPSVAPCVVVAPSVAPSGTPVFPSKFPGEPMAPDKPVIIGGGHTFLASESEINQVSAPHYIPTRISSEQFAMEQIQQCFISQESSERAEHLRSIFIPLMPGRGHQLNQMNQTNDDGVCCGYSRLVGRSLHGTLVGLVHAMDNKLPISDECVSLMLSATETYFETCANNDVRQLTVHLP</sequence>
<feature type="compositionally biased region" description="Basic and acidic residues" evidence="1">
    <location>
        <begin position="261"/>
        <end position="281"/>
    </location>
</feature>
<keyword evidence="3" id="KW-1185">Reference proteome</keyword>
<comment type="caution">
    <text evidence="2">The sequence shown here is derived from an EMBL/GenBank/DDBJ whole genome shotgun (WGS) entry which is preliminary data.</text>
</comment>
<evidence type="ECO:0000256" key="1">
    <source>
        <dbReference type="SAM" id="MobiDB-lite"/>
    </source>
</evidence>
<feature type="region of interest" description="Disordered" evidence="1">
    <location>
        <begin position="255"/>
        <end position="298"/>
    </location>
</feature>
<organism evidence="2 3">
    <name type="scientific">Thalassiosira oceanica</name>
    <name type="common">Marine diatom</name>
    <dbReference type="NCBI Taxonomy" id="159749"/>
    <lineage>
        <taxon>Eukaryota</taxon>
        <taxon>Sar</taxon>
        <taxon>Stramenopiles</taxon>
        <taxon>Ochrophyta</taxon>
        <taxon>Bacillariophyta</taxon>
        <taxon>Coscinodiscophyceae</taxon>
        <taxon>Thalassiosirophycidae</taxon>
        <taxon>Thalassiosirales</taxon>
        <taxon>Thalassiosiraceae</taxon>
        <taxon>Thalassiosira</taxon>
    </lineage>
</organism>
<dbReference type="EMBL" id="AGNL01014837">
    <property type="protein sequence ID" value="EJK66524.1"/>
    <property type="molecule type" value="Genomic_DNA"/>
</dbReference>
<evidence type="ECO:0000313" key="3">
    <source>
        <dbReference type="Proteomes" id="UP000266841"/>
    </source>
</evidence>
<dbReference type="Proteomes" id="UP000266841">
    <property type="component" value="Unassembled WGS sequence"/>
</dbReference>
<dbReference type="AlphaFoldDB" id="K0SNH4"/>